<evidence type="ECO:0000313" key="2">
    <source>
        <dbReference type="EMBL" id="TAA45682.1"/>
    </source>
</evidence>
<evidence type="ECO:0000259" key="1">
    <source>
        <dbReference type="Pfam" id="PF14216"/>
    </source>
</evidence>
<gene>
    <name evidence="2" type="ORF">EA655_05725</name>
</gene>
<comment type="caution">
    <text evidence="2">The sequence shown here is derived from an EMBL/GenBank/DDBJ whole genome shotgun (WGS) entry which is preliminary data.</text>
</comment>
<proteinExistence type="predicted"/>
<accession>A0A4Q8M7Z0</accession>
<protein>
    <submittedName>
        <fullName evidence="2">DUF4326 domain-containing protein</fullName>
    </submittedName>
</protein>
<sequence>MSVERVQLRRTKGWRMPPNTLKVDRSTRWGNPFTPQGYWDAGYSGSLDVALMHCVEAFEAWASGGWHWAFTGAFLIEHPRPDLAPLRGKNLACWCPIGNPCHADVLLRLANEAQQEGSSDE</sequence>
<dbReference type="OrthoDB" id="572639at2"/>
<reference evidence="2 3" key="1">
    <citation type="submission" date="2019-02" db="EMBL/GenBank/DDBJ databases">
        <title>WGS of Pseudoxanthomonas species novum from clinical isolates.</title>
        <authorList>
            <person name="Bernier A.-M."/>
            <person name="Bernard K."/>
            <person name="Vachon A."/>
        </authorList>
    </citation>
    <scope>NUCLEOTIDE SEQUENCE [LARGE SCALE GENOMIC DNA]</scope>
    <source>
        <strain evidence="2 3">NML130969</strain>
    </source>
</reference>
<feature type="domain" description="DUF4326" evidence="1">
    <location>
        <begin position="10"/>
        <end position="107"/>
    </location>
</feature>
<evidence type="ECO:0000313" key="3">
    <source>
        <dbReference type="Proteomes" id="UP000294164"/>
    </source>
</evidence>
<dbReference type="RefSeq" id="WP_130533774.1">
    <property type="nucleotide sequence ID" value="NZ_SHMG01000002.1"/>
</dbReference>
<name>A0A4Q8M7Z0_9GAMM</name>
<dbReference type="InterPro" id="IPR025475">
    <property type="entry name" value="DUF4326"/>
</dbReference>
<organism evidence="2 3">
    <name type="scientific">Pseudoxanthomonas winnipegensis</name>
    <dbReference type="NCBI Taxonomy" id="2480810"/>
    <lineage>
        <taxon>Bacteria</taxon>
        <taxon>Pseudomonadati</taxon>
        <taxon>Pseudomonadota</taxon>
        <taxon>Gammaproteobacteria</taxon>
        <taxon>Lysobacterales</taxon>
        <taxon>Lysobacteraceae</taxon>
        <taxon>Pseudoxanthomonas</taxon>
    </lineage>
</organism>
<dbReference type="AlphaFoldDB" id="A0A4Q8M7Z0"/>
<dbReference type="Proteomes" id="UP000294164">
    <property type="component" value="Unassembled WGS sequence"/>
</dbReference>
<dbReference type="Pfam" id="PF14216">
    <property type="entry name" value="DUF4326"/>
    <property type="match status" value="1"/>
</dbReference>
<dbReference type="EMBL" id="SHMG01000002">
    <property type="protein sequence ID" value="TAA45682.1"/>
    <property type="molecule type" value="Genomic_DNA"/>
</dbReference>